<name>A0A0D3JDL0_EMIH1</name>
<dbReference type="PROSITE" id="PS51715">
    <property type="entry name" value="G_GB1_RHD3"/>
    <property type="match status" value="1"/>
</dbReference>
<dbReference type="Proteomes" id="UP000013827">
    <property type="component" value="Unassembled WGS sequence"/>
</dbReference>
<keyword evidence="5" id="KW-0732">Signal</keyword>
<dbReference type="KEGG" id="ehx:EMIHUDRAFT_240956"/>
<evidence type="ECO:0000256" key="5">
    <source>
        <dbReference type="SAM" id="SignalP"/>
    </source>
</evidence>
<proteinExistence type="inferred from homology"/>
<dbReference type="InterPro" id="IPR030386">
    <property type="entry name" value="G_GB1_RHD3_dom"/>
</dbReference>
<protein>
    <recommendedName>
        <fullName evidence="6">GB1/RHD3-type G domain-containing protein</fullName>
    </recommendedName>
</protein>
<dbReference type="PaxDb" id="2903-EOD21595"/>
<dbReference type="RefSeq" id="XP_005774024.1">
    <property type="nucleotide sequence ID" value="XM_005773967.1"/>
</dbReference>
<dbReference type="InterPro" id="IPR015894">
    <property type="entry name" value="Guanylate-bd_N"/>
</dbReference>
<dbReference type="GO" id="GO:0005525">
    <property type="term" value="F:GTP binding"/>
    <property type="evidence" value="ECO:0007669"/>
    <property type="project" value="UniProtKB-KW"/>
</dbReference>
<reference evidence="8" key="1">
    <citation type="journal article" date="2013" name="Nature">
        <title>Pan genome of the phytoplankton Emiliania underpins its global distribution.</title>
        <authorList>
            <person name="Read B.A."/>
            <person name="Kegel J."/>
            <person name="Klute M.J."/>
            <person name="Kuo A."/>
            <person name="Lefebvre S.C."/>
            <person name="Maumus F."/>
            <person name="Mayer C."/>
            <person name="Miller J."/>
            <person name="Monier A."/>
            <person name="Salamov A."/>
            <person name="Young J."/>
            <person name="Aguilar M."/>
            <person name="Claverie J.M."/>
            <person name="Frickenhaus S."/>
            <person name="Gonzalez K."/>
            <person name="Herman E.K."/>
            <person name="Lin Y.C."/>
            <person name="Napier J."/>
            <person name="Ogata H."/>
            <person name="Sarno A.F."/>
            <person name="Shmutz J."/>
            <person name="Schroeder D."/>
            <person name="de Vargas C."/>
            <person name="Verret F."/>
            <person name="von Dassow P."/>
            <person name="Valentin K."/>
            <person name="Van de Peer Y."/>
            <person name="Wheeler G."/>
            <person name="Dacks J.B."/>
            <person name="Delwiche C.F."/>
            <person name="Dyhrman S.T."/>
            <person name="Glockner G."/>
            <person name="John U."/>
            <person name="Richards T."/>
            <person name="Worden A.Z."/>
            <person name="Zhang X."/>
            <person name="Grigoriev I.V."/>
            <person name="Allen A.E."/>
            <person name="Bidle K."/>
            <person name="Borodovsky M."/>
            <person name="Bowler C."/>
            <person name="Brownlee C."/>
            <person name="Cock J.M."/>
            <person name="Elias M."/>
            <person name="Gladyshev V.N."/>
            <person name="Groth M."/>
            <person name="Guda C."/>
            <person name="Hadaegh A."/>
            <person name="Iglesias-Rodriguez M.D."/>
            <person name="Jenkins J."/>
            <person name="Jones B.M."/>
            <person name="Lawson T."/>
            <person name="Leese F."/>
            <person name="Lindquist E."/>
            <person name="Lobanov A."/>
            <person name="Lomsadze A."/>
            <person name="Malik S.B."/>
            <person name="Marsh M.E."/>
            <person name="Mackinder L."/>
            <person name="Mock T."/>
            <person name="Mueller-Roeber B."/>
            <person name="Pagarete A."/>
            <person name="Parker M."/>
            <person name="Probert I."/>
            <person name="Quesneville H."/>
            <person name="Raines C."/>
            <person name="Rensing S.A."/>
            <person name="Riano-Pachon D.M."/>
            <person name="Richier S."/>
            <person name="Rokitta S."/>
            <person name="Shiraiwa Y."/>
            <person name="Soanes D.M."/>
            <person name="van der Giezen M."/>
            <person name="Wahlund T.M."/>
            <person name="Williams B."/>
            <person name="Wilson W."/>
            <person name="Wolfe G."/>
            <person name="Wurch L.L."/>
        </authorList>
    </citation>
    <scope>NUCLEOTIDE SEQUENCE</scope>
</reference>
<dbReference type="PANTHER" id="PTHR10751">
    <property type="entry name" value="GUANYLATE BINDING PROTEIN"/>
    <property type="match status" value="1"/>
</dbReference>
<feature type="region of interest" description="Disordered" evidence="4">
    <location>
        <begin position="598"/>
        <end position="631"/>
    </location>
</feature>
<evidence type="ECO:0000256" key="1">
    <source>
        <dbReference type="ARBA" id="ARBA00022741"/>
    </source>
</evidence>
<evidence type="ECO:0000256" key="2">
    <source>
        <dbReference type="ARBA" id="ARBA00023134"/>
    </source>
</evidence>
<evidence type="ECO:0000313" key="8">
    <source>
        <dbReference type="Proteomes" id="UP000013827"/>
    </source>
</evidence>
<sequence>MAELCPPSRSRCGLLLVCLAVANAFGGLSDDLGLHAVPLFRKPAVSTGQLELVEDGLNVLRAQTEPFAIVSAVGPTRTGKSSILGRSFFRGEHENIFESGSGVTSHTGGVWIASQPITMQLADGSSLRVLFIDTEGFSGVGGITSKTYEANLFGLVYLLSSVVIFNTMFPVDASTVASLNAHASHALSMLQALTDSGQAVQKSKPRLVWAIQSFNIFNLHNSGMAAEDLLAALRNASRATGQEHALAVLGDAASNSAWLVEKLFEEQELVTVRRPHPSDEIVANLAKYNSSLLSADYLHDADQLQLATKHNLKPVHRCKEDGTILTITKCTAEPLVGADFVKQLALWLKHGFILDRSDLEVDYASETETLNNLRERNRVWFDSQCKSLNEELRTKFYWYRDDSTMNQGLRQEAVAAVEKMMKGFHGAALSKLVESGVFWKFPGKGAMLVEAQAEQAMQRCKETLDGTRRHMEDWVAQRGKGEKLPQELQKEADSIAKKGLYQLVATDSSCFSRTDAHRISLGSRFTLASCAEAVSQKCECGRGFEFHEGNDGYCGCGTAGTPNSDCTEHQEDFTYGNSRYVMYNPACMDEKRGRAMAEAAASAESHSTGDGNHDGTVSASSVDKSPAAYAPTPQKARRVCFDVYD</sequence>
<dbReference type="eggNOG" id="KOG2037">
    <property type="taxonomic scope" value="Eukaryota"/>
</dbReference>
<keyword evidence="1" id="KW-0547">Nucleotide-binding</keyword>
<accession>A0A0D3JDL0</accession>
<dbReference type="GO" id="GO:0003924">
    <property type="term" value="F:GTPase activity"/>
    <property type="evidence" value="ECO:0007669"/>
    <property type="project" value="InterPro"/>
</dbReference>
<evidence type="ECO:0000313" key="7">
    <source>
        <dbReference type="EnsemblProtists" id="EOD21595"/>
    </source>
</evidence>
<dbReference type="Pfam" id="PF02263">
    <property type="entry name" value="GBP"/>
    <property type="match status" value="1"/>
</dbReference>
<reference evidence="7" key="2">
    <citation type="submission" date="2024-10" db="UniProtKB">
        <authorList>
            <consortium name="EnsemblProtists"/>
        </authorList>
    </citation>
    <scope>IDENTIFICATION</scope>
</reference>
<dbReference type="SUPFAM" id="SSF52540">
    <property type="entry name" value="P-loop containing nucleoside triphosphate hydrolases"/>
    <property type="match status" value="1"/>
</dbReference>
<dbReference type="InterPro" id="IPR027417">
    <property type="entry name" value="P-loop_NTPase"/>
</dbReference>
<evidence type="ECO:0000259" key="6">
    <source>
        <dbReference type="PROSITE" id="PS51715"/>
    </source>
</evidence>
<feature type="signal peptide" evidence="5">
    <location>
        <begin position="1"/>
        <end position="24"/>
    </location>
</feature>
<keyword evidence="8" id="KW-1185">Reference proteome</keyword>
<dbReference type="Gene3D" id="3.40.50.300">
    <property type="entry name" value="P-loop containing nucleotide triphosphate hydrolases"/>
    <property type="match status" value="1"/>
</dbReference>
<dbReference type="GeneID" id="17267140"/>
<comment type="similarity">
    <text evidence="3">Belongs to the TRAFAC class dynamin-like GTPase superfamily. GB1/RHD3 GTPase family.</text>
</comment>
<evidence type="ECO:0000256" key="4">
    <source>
        <dbReference type="SAM" id="MobiDB-lite"/>
    </source>
</evidence>
<dbReference type="AlphaFoldDB" id="A0A0D3JDL0"/>
<feature type="domain" description="GB1/RHD3-type G" evidence="6">
    <location>
        <begin position="64"/>
        <end position="168"/>
    </location>
</feature>
<evidence type="ECO:0000256" key="3">
    <source>
        <dbReference type="PROSITE-ProRule" id="PRU01052"/>
    </source>
</evidence>
<dbReference type="EnsemblProtists" id="EOD21595">
    <property type="protein sequence ID" value="EOD21595"/>
    <property type="gene ID" value="EMIHUDRAFT_240956"/>
</dbReference>
<dbReference type="HOGENOM" id="CLU_424812_0_0_1"/>
<keyword evidence="2" id="KW-0342">GTP-binding</keyword>
<feature type="compositionally biased region" description="Polar residues" evidence="4">
    <location>
        <begin position="606"/>
        <end position="623"/>
    </location>
</feature>
<feature type="chain" id="PRO_5044283015" description="GB1/RHD3-type G domain-containing protein" evidence="5">
    <location>
        <begin position="25"/>
        <end position="645"/>
    </location>
</feature>
<organism evidence="7 8">
    <name type="scientific">Emiliania huxleyi (strain CCMP1516)</name>
    <dbReference type="NCBI Taxonomy" id="280463"/>
    <lineage>
        <taxon>Eukaryota</taxon>
        <taxon>Haptista</taxon>
        <taxon>Haptophyta</taxon>
        <taxon>Prymnesiophyceae</taxon>
        <taxon>Isochrysidales</taxon>
        <taxon>Noelaerhabdaceae</taxon>
        <taxon>Emiliania</taxon>
    </lineage>
</organism>